<feature type="binding site" evidence="10">
    <location>
        <position position="85"/>
    </location>
    <ligand>
        <name>ATP</name>
        <dbReference type="ChEBI" id="CHEBI:30616"/>
    </ligand>
</feature>
<evidence type="ECO:0000256" key="7">
    <source>
        <dbReference type="ARBA" id="ARBA00022840"/>
    </source>
</evidence>
<comment type="similarity">
    <text evidence="1">Belongs to the protein kinase superfamily. CAMK Ser/Thr protein kinase family. PIM subfamily.</text>
</comment>
<name>A0A553QW89_9TELE</name>
<evidence type="ECO:0000256" key="1">
    <source>
        <dbReference type="ARBA" id="ARBA00005505"/>
    </source>
</evidence>
<dbReference type="PANTHER" id="PTHR22984">
    <property type="entry name" value="SERINE/THREONINE-PROTEIN KINASE PIM"/>
    <property type="match status" value="1"/>
</dbReference>
<dbReference type="EC" id="2.7.11.1" evidence="2"/>
<keyword evidence="5 10" id="KW-0547">Nucleotide-binding</keyword>
<evidence type="ECO:0000256" key="3">
    <source>
        <dbReference type="ARBA" id="ARBA00022527"/>
    </source>
</evidence>
<reference evidence="13 14" key="1">
    <citation type="journal article" date="2019" name="Sci. Data">
        <title>Hybrid genome assembly and annotation of Danionella translucida.</title>
        <authorList>
            <person name="Kadobianskyi M."/>
            <person name="Schulze L."/>
            <person name="Schuelke M."/>
            <person name="Judkewitz B."/>
        </authorList>
    </citation>
    <scope>NUCLEOTIDE SEQUENCE [LARGE SCALE GENOMIC DNA]</scope>
    <source>
        <strain evidence="13 14">Bolton</strain>
    </source>
</reference>
<evidence type="ECO:0000256" key="2">
    <source>
        <dbReference type="ARBA" id="ARBA00012513"/>
    </source>
</evidence>
<dbReference type="GO" id="GO:0005524">
    <property type="term" value="F:ATP binding"/>
    <property type="evidence" value="ECO:0007669"/>
    <property type="project" value="UniProtKB-UniRule"/>
</dbReference>
<dbReference type="STRING" id="623744.A0A553QW89"/>
<organism evidence="13 14">
    <name type="scientific">Danionella cerebrum</name>
    <dbReference type="NCBI Taxonomy" id="2873325"/>
    <lineage>
        <taxon>Eukaryota</taxon>
        <taxon>Metazoa</taxon>
        <taxon>Chordata</taxon>
        <taxon>Craniata</taxon>
        <taxon>Vertebrata</taxon>
        <taxon>Euteleostomi</taxon>
        <taxon>Actinopterygii</taxon>
        <taxon>Neopterygii</taxon>
        <taxon>Teleostei</taxon>
        <taxon>Ostariophysi</taxon>
        <taxon>Cypriniformes</taxon>
        <taxon>Danionidae</taxon>
        <taxon>Danioninae</taxon>
        <taxon>Danionella</taxon>
    </lineage>
</organism>
<keyword evidence="11" id="KW-1133">Transmembrane helix</keyword>
<feature type="binding site" evidence="10">
    <location>
        <position position="188"/>
    </location>
    <ligand>
        <name>ATP</name>
        <dbReference type="ChEBI" id="CHEBI:30616"/>
    </ligand>
</feature>
<proteinExistence type="inferred from homology"/>
<gene>
    <name evidence="13" type="ORF">DNTS_028574</name>
</gene>
<dbReference type="GO" id="GO:0005737">
    <property type="term" value="C:cytoplasm"/>
    <property type="evidence" value="ECO:0007669"/>
    <property type="project" value="TreeGrafter"/>
</dbReference>
<accession>A0A553QW89</accession>
<dbReference type="GO" id="GO:0004674">
    <property type="term" value="F:protein serine/threonine kinase activity"/>
    <property type="evidence" value="ECO:0007669"/>
    <property type="project" value="UniProtKB-KW"/>
</dbReference>
<evidence type="ECO:0000256" key="10">
    <source>
        <dbReference type="PROSITE-ProRule" id="PRU10141"/>
    </source>
</evidence>
<dbReference type="OrthoDB" id="4062651at2759"/>
<keyword evidence="4" id="KW-0808">Transferase</keyword>
<sequence length="311" mass="36085">MFITLLGVIAFVLRERRVRREQGGQDEEIKQRGPRPYQLPWNSPQKKKIAINSVEYEMGVRLGKGGFGTVYEAIRLEDRRQVAIKVIPTHMLDYLQLEGHPSVPLEIALHLMVDKEPRVAEIIQLLDWEVMPEGERRVRREQGGQDEEIKQREINSVEYEMGVRLGKGGFGTVYEAIRLEDRRQVAIKVIPTHMLDYLQLNYSGESRSYVKDVKCHAFFHRCLQIEPSNRIQLHEVLLHTWFTDQRSDLSLDFSDNVSSADMEIEDIWLPSAVELFFSPSKLIFYFIILCVLPLLIVIVSISKLLLVLLEQ</sequence>
<feature type="domain" description="Protein kinase" evidence="12">
    <location>
        <begin position="56"/>
        <end position="311"/>
    </location>
</feature>
<dbReference type="PROSITE" id="PS00107">
    <property type="entry name" value="PROTEIN_KINASE_ATP"/>
    <property type="match status" value="2"/>
</dbReference>
<comment type="caution">
    <text evidence="13">The sequence shown here is derived from an EMBL/GenBank/DDBJ whole genome shotgun (WGS) entry which is preliminary data.</text>
</comment>
<evidence type="ECO:0000256" key="6">
    <source>
        <dbReference type="ARBA" id="ARBA00022777"/>
    </source>
</evidence>
<evidence type="ECO:0000256" key="5">
    <source>
        <dbReference type="ARBA" id="ARBA00022741"/>
    </source>
</evidence>
<keyword evidence="11" id="KW-0472">Membrane</keyword>
<dbReference type="EMBL" id="SRMA01025468">
    <property type="protein sequence ID" value="TRY94229.1"/>
    <property type="molecule type" value="Genomic_DNA"/>
</dbReference>
<comment type="catalytic activity">
    <reaction evidence="8">
        <text>L-threonyl-[protein] + ATP = O-phospho-L-threonyl-[protein] + ADP + H(+)</text>
        <dbReference type="Rhea" id="RHEA:46608"/>
        <dbReference type="Rhea" id="RHEA-COMP:11060"/>
        <dbReference type="Rhea" id="RHEA-COMP:11605"/>
        <dbReference type="ChEBI" id="CHEBI:15378"/>
        <dbReference type="ChEBI" id="CHEBI:30013"/>
        <dbReference type="ChEBI" id="CHEBI:30616"/>
        <dbReference type="ChEBI" id="CHEBI:61977"/>
        <dbReference type="ChEBI" id="CHEBI:456216"/>
        <dbReference type="EC" id="2.7.11.1"/>
    </reaction>
</comment>
<dbReference type="SMART" id="SM00220">
    <property type="entry name" value="S_TKc"/>
    <property type="match status" value="1"/>
</dbReference>
<dbReference type="GO" id="GO:0043066">
    <property type="term" value="P:negative regulation of apoptotic process"/>
    <property type="evidence" value="ECO:0007669"/>
    <property type="project" value="TreeGrafter"/>
</dbReference>
<dbReference type="AlphaFoldDB" id="A0A553QW89"/>
<evidence type="ECO:0000256" key="11">
    <source>
        <dbReference type="SAM" id="Phobius"/>
    </source>
</evidence>
<keyword evidence="6" id="KW-0418">Kinase</keyword>
<evidence type="ECO:0000313" key="14">
    <source>
        <dbReference type="Proteomes" id="UP000316079"/>
    </source>
</evidence>
<evidence type="ECO:0000256" key="9">
    <source>
        <dbReference type="ARBA" id="ARBA00048679"/>
    </source>
</evidence>
<dbReference type="GO" id="GO:0007346">
    <property type="term" value="P:regulation of mitotic cell cycle"/>
    <property type="evidence" value="ECO:0007669"/>
    <property type="project" value="TreeGrafter"/>
</dbReference>
<keyword evidence="7 10" id="KW-0067">ATP-binding</keyword>
<dbReference type="InterPro" id="IPR017441">
    <property type="entry name" value="Protein_kinase_ATP_BS"/>
</dbReference>
<evidence type="ECO:0000256" key="4">
    <source>
        <dbReference type="ARBA" id="ARBA00022679"/>
    </source>
</evidence>
<protein>
    <recommendedName>
        <fullName evidence="2">non-specific serine/threonine protein kinase</fullName>
        <ecNumber evidence="2">2.7.11.1</ecNumber>
    </recommendedName>
</protein>
<dbReference type="SUPFAM" id="SSF56112">
    <property type="entry name" value="Protein kinase-like (PK-like)"/>
    <property type="match status" value="2"/>
</dbReference>
<comment type="catalytic activity">
    <reaction evidence="9">
        <text>L-seryl-[protein] + ATP = O-phospho-L-seryl-[protein] + ADP + H(+)</text>
        <dbReference type="Rhea" id="RHEA:17989"/>
        <dbReference type="Rhea" id="RHEA-COMP:9863"/>
        <dbReference type="Rhea" id="RHEA-COMP:11604"/>
        <dbReference type="ChEBI" id="CHEBI:15378"/>
        <dbReference type="ChEBI" id="CHEBI:29999"/>
        <dbReference type="ChEBI" id="CHEBI:30616"/>
        <dbReference type="ChEBI" id="CHEBI:83421"/>
        <dbReference type="ChEBI" id="CHEBI:456216"/>
        <dbReference type="EC" id="2.7.11.1"/>
    </reaction>
</comment>
<keyword evidence="3" id="KW-0723">Serine/threonine-protein kinase</keyword>
<evidence type="ECO:0000256" key="8">
    <source>
        <dbReference type="ARBA" id="ARBA00047899"/>
    </source>
</evidence>
<keyword evidence="14" id="KW-1185">Reference proteome</keyword>
<dbReference type="PROSITE" id="PS50011">
    <property type="entry name" value="PROTEIN_KINASE_DOM"/>
    <property type="match status" value="1"/>
</dbReference>
<dbReference type="InterPro" id="IPR051138">
    <property type="entry name" value="PIM_Ser/Thr_kinase"/>
</dbReference>
<dbReference type="Proteomes" id="UP000316079">
    <property type="component" value="Unassembled WGS sequence"/>
</dbReference>
<dbReference type="InterPro" id="IPR011009">
    <property type="entry name" value="Kinase-like_dom_sf"/>
</dbReference>
<feature type="transmembrane region" description="Helical" evidence="11">
    <location>
        <begin position="282"/>
        <end position="309"/>
    </location>
</feature>
<dbReference type="PANTHER" id="PTHR22984:SF11">
    <property type="entry name" value="AURORA KINASE-RELATED"/>
    <property type="match status" value="1"/>
</dbReference>
<evidence type="ECO:0000259" key="12">
    <source>
        <dbReference type="PROSITE" id="PS50011"/>
    </source>
</evidence>
<dbReference type="InterPro" id="IPR000719">
    <property type="entry name" value="Prot_kinase_dom"/>
</dbReference>
<dbReference type="Gene3D" id="3.30.200.20">
    <property type="entry name" value="Phosphorylase Kinase, domain 1"/>
    <property type="match status" value="2"/>
</dbReference>
<evidence type="ECO:0000313" key="13">
    <source>
        <dbReference type="EMBL" id="TRY94229.1"/>
    </source>
</evidence>
<keyword evidence="11" id="KW-0812">Transmembrane</keyword>